<feature type="compositionally biased region" description="Polar residues" evidence="12">
    <location>
        <begin position="33"/>
        <end position="47"/>
    </location>
</feature>
<dbReference type="InterPro" id="IPR036678">
    <property type="entry name" value="MutS_con_dom_sf"/>
</dbReference>
<gene>
    <name evidence="14" type="ORF">KVT40_008537</name>
</gene>
<dbReference type="InterPro" id="IPR007861">
    <property type="entry name" value="DNA_mismatch_repair_MutS_clamp"/>
</dbReference>
<evidence type="ECO:0000256" key="3">
    <source>
        <dbReference type="ARBA" id="ARBA00022741"/>
    </source>
</evidence>
<dbReference type="Gene3D" id="1.10.1420.10">
    <property type="match status" value="2"/>
</dbReference>
<evidence type="ECO:0000256" key="4">
    <source>
        <dbReference type="ARBA" id="ARBA00022763"/>
    </source>
</evidence>
<evidence type="ECO:0000256" key="12">
    <source>
        <dbReference type="SAM" id="MobiDB-lite"/>
    </source>
</evidence>
<dbReference type="GO" id="GO:0030983">
    <property type="term" value="F:mismatched DNA binding"/>
    <property type="evidence" value="ECO:0007669"/>
    <property type="project" value="UniProtKB-UniRule"/>
</dbReference>
<dbReference type="GO" id="GO:0006298">
    <property type="term" value="P:mismatch repair"/>
    <property type="evidence" value="ECO:0007669"/>
    <property type="project" value="InterPro"/>
</dbReference>
<evidence type="ECO:0000256" key="8">
    <source>
        <dbReference type="ARBA" id="ARBA00023242"/>
    </source>
</evidence>
<dbReference type="InterPro" id="IPR007696">
    <property type="entry name" value="DNA_mismatch_repair_MutS_core"/>
</dbReference>
<dbReference type="SMART" id="SM00534">
    <property type="entry name" value="MUTSac"/>
    <property type="match status" value="1"/>
</dbReference>
<evidence type="ECO:0000256" key="10">
    <source>
        <dbReference type="PIRNR" id="PIRNR037677"/>
    </source>
</evidence>
<dbReference type="InterPro" id="IPR007860">
    <property type="entry name" value="DNA_mmatch_repair_MutS_con_dom"/>
</dbReference>
<dbReference type="FunFam" id="3.40.50.300:FF:000870">
    <property type="entry name" value="MutS protein homolog 4"/>
    <property type="match status" value="1"/>
</dbReference>
<dbReference type="Pfam" id="PF05190">
    <property type="entry name" value="MutS_IV"/>
    <property type="match status" value="1"/>
</dbReference>
<dbReference type="InterPro" id="IPR027417">
    <property type="entry name" value="P-loop_NTPase"/>
</dbReference>
<reference evidence="14" key="1">
    <citation type="submission" date="2021-07" db="EMBL/GenBank/DDBJ databases">
        <title>Elsinoe batatas strain:CRI-CJ2 Genome sequencing and assembly.</title>
        <authorList>
            <person name="Huang L."/>
        </authorList>
    </citation>
    <scope>NUCLEOTIDE SEQUENCE</scope>
    <source>
        <strain evidence="14">CRI-CJ2</strain>
    </source>
</reference>
<comment type="similarity">
    <text evidence="2">Belongs to the DNA mismatch repair MutS family. MSH3 subfamily.</text>
</comment>
<evidence type="ECO:0000313" key="14">
    <source>
        <dbReference type="EMBL" id="KAG8623561.1"/>
    </source>
</evidence>
<evidence type="ECO:0000313" key="15">
    <source>
        <dbReference type="Proteomes" id="UP000809789"/>
    </source>
</evidence>
<dbReference type="NCBIfam" id="NF003810">
    <property type="entry name" value="PRK05399.1"/>
    <property type="match status" value="1"/>
</dbReference>
<name>A0A8K0KTD0_9PEZI</name>
<comment type="function">
    <text evidence="10 11">Component of the post-replicative DNA mismatch repair system (MMR).</text>
</comment>
<dbReference type="AlphaFoldDB" id="A0A8K0KTD0"/>
<evidence type="ECO:0000256" key="7">
    <source>
        <dbReference type="ARBA" id="ARBA00023204"/>
    </source>
</evidence>
<dbReference type="Gene3D" id="3.40.50.300">
    <property type="entry name" value="P-loop containing nucleotide triphosphate hydrolases"/>
    <property type="match status" value="1"/>
</dbReference>
<dbReference type="Pfam" id="PF05188">
    <property type="entry name" value="MutS_II"/>
    <property type="match status" value="1"/>
</dbReference>
<dbReference type="FunFam" id="1.10.1420.10:FF:000004">
    <property type="entry name" value="DNA mismatch repair protein Msh3"/>
    <property type="match status" value="1"/>
</dbReference>
<dbReference type="SUPFAM" id="SSF52540">
    <property type="entry name" value="P-loop containing nucleoside triphosphate hydrolases"/>
    <property type="match status" value="1"/>
</dbReference>
<evidence type="ECO:0000256" key="9">
    <source>
        <dbReference type="ARBA" id="ARBA00025902"/>
    </source>
</evidence>
<dbReference type="GO" id="GO:0140664">
    <property type="term" value="F:ATP-dependent DNA damage sensor activity"/>
    <property type="evidence" value="ECO:0007669"/>
    <property type="project" value="InterPro"/>
</dbReference>
<dbReference type="PANTHER" id="PTHR11361">
    <property type="entry name" value="DNA MISMATCH REPAIR PROTEIN MUTS FAMILY MEMBER"/>
    <property type="match status" value="1"/>
</dbReference>
<dbReference type="InterPro" id="IPR017261">
    <property type="entry name" value="DNA_mismatch_repair_MutS/MSH"/>
</dbReference>
<dbReference type="GO" id="GO:0005524">
    <property type="term" value="F:ATP binding"/>
    <property type="evidence" value="ECO:0007669"/>
    <property type="project" value="UniProtKB-UniRule"/>
</dbReference>
<dbReference type="EMBL" id="JAESVG020000010">
    <property type="protein sequence ID" value="KAG8623561.1"/>
    <property type="molecule type" value="Genomic_DNA"/>
</dbReference>
<dbReference type="FunFam" id="3.40.1170.10:FF:000006">
    <property type="entry name" value="DNA mismatch repair protein"/>
    <property type="match status" value="1"/>
</dbReference>
<evidence type="ECO:0000256" key="5">
    <source>
        <dbReference type="ARBA" id="ARBA00022840"/>
    </source>
</evidence>
<dbReference type="InterPro" id="IPR016151">
    <property type="entry name" value="DNA_mismatch_repair_MutS_N"/>
</dbReference>
<dbReference type="InterPro" id="IPR000432">
    <property type="entry name" value="DNA_mismatch_repair_MutS_C"/>
</dbReference>
<feature type="domain" description="DNA mismatch repair proteins mutS family" evidence="13">
    <location>
        <begin position="992"/>
        <end position="1008"/>
    </location>
</feature>
<keyword evidence="15" id="KW-1185">Reference proteome</keyword>
<dbReference type="FunFam" id="3.30.420.110:FF:000008">
    <property type="entry name" value="DNA mismatch repair protein"/>
    <property type="match status" value="1"/>
</dbReference>
<keyword evidence="5 10" id="KW-0067">ATP-binding</keyword>
<dbReference type="OrthoDB" id="121051at2759"/>
<dbReference type="InterPro" id="IPR007695">
    <property type="entry name" value="DNA_mismatch_repair_MutS-lik_N"/>
</dbReference>
<dbReference type="PANTHER" id="PTHR11361:SF122">
    <property type="entry name" value="DNA MISMATCH REPAIR PROTEIN MSH3"/>
    <property type="match status" value="1"/>
</dbReference>
<keyword evidence="4 10" id="KW-0227">DNA damage</keyword>
<dbReference type="Gene3D" id="3.30.420.110">
    <property type="entry name" value="MutS, connector domain"/>
    <property type="match status" value="1"/>
</dbReference>
<dbReference type="PIRSF" id="PIRSF037677">
    <property type="entry name" value="DNA_mis_repair_Msh6"/>
    <property type="match status" value="1"/>
</dbReference>
<keyword evidence="3 10" id="KW-0547">Nucleotide-binding</keyword>
<dbReference type="SUPFAM" id="SSF55271">
    <property type="entry name" value="DNA repair protein MutS, domain I"/>
    <property type="match status" value="1"/>
</dbReference>
<evidence type="ECO:0000256" key="1">
    <source>
        <dbReference type="ARBA" id="ARBA00004123"/>
    </source>
</evidence>
<feature type="region of interest" description="Disordered" evidence="12">
    <location>
        <begin position="1"/>
        <end position="157"/>
    </location>
</feature>
<keyword evidence="8" id="KW-0539">Nucleus</keyword>
<comment type="subunit">
    <text evidence="9">Heterodimer consisting of MSH2-MSH3 (MutS beta). Forms a ternary complex with MutL alpha (MLH1-PMS1).</text>
</comment>
<comment type="subcellular location">
    <subcellularLocation>
        <location evidence="1">Nucleus</location>
    </subcellularLocation>
</comment>
<dbReference type="SUPFAM" id="SSF48334">
    <property type="entry name" value="DNA repair protein MutS, domain III"/>
    <property type="match status" value="1"/>
</dbReference>
<comment type="caution">
    <text evidence="14">The sequence shown here is derived from an EMBL/GenBank/DDBJ whole genome shotgun (WGS) entry which is preliminary data.</text>
</comment>
<dbReference type="Gene3D" id="3.40.1170.10">
    <property type="entry name" value="DNA repair protein MutS, domain I"/>
    <property type="match status" value="1"/>
</dbReference>
<evidence type="ECO:0000259" key="13">
    <source>
        <dbReference type="PROSITE" id="PS00486"/>
    </source>
</evidence>
<feature type="compositionally biased region" description="Low complexity" evidence="12">
    <location>
        <begin position="121"/>
        <end position="138"/>
    </location>
</feature>
<dbReference type="Pfam" id="PF05192">
    <property type="entry name" value="MutS_III"/>
    <property type="match status" value="1"/>
</dbReference>
<dbReference type="PROSITE" id="PS00486">
    <property type="entry name" value="DNA_MISMATCH_REPAIR_2"/>
    <property type="match status" value="1"/>
</dbReference>
<evidence type="ECO:0000256" key="11">
    <source>
        <dbReference type="RuleBase" id="RU003756"/>
    </source>
</evidence>
<evidence type="ECO:0000256" key="2">
    <source>
        <dbReference type="ARBA" id="ARBA00007094"/>
    </source>
</evidence>
<feature type="compositionally biased region" description="Low complexity" evidence="12">
    <location>
        <begin position="7"/>
        <end position="22"/>
    </location>
</feature>
<dbReference type="InterPro" id="IPR045076">
    <property type="entry name" value="MutS"/>
</dbReference>
<sequence length="1144" mass="127780">MAPPTLSSQMSQTSKKQQSISSFFTPKPAAGSVLSQKPKSGTSSQNGFGQGKGLFVSQNDTAEDEEEELPTRRLKRAISKITDDSEEPQPKKRSRRVSEDEENETPESNGHLDGQNQTPASPMRRSPPQLPRQSSRPSVSAKPSERTSRYVFSQDYDEQMVDVGEDEEVRRQKERLHQKFVKKLGRPDSIAEIKRRNHFITEETEELDGEEVLDGEDQEVIKPSKSKKAAAKKGAAKLTPMEKQILDIKRKNMDTMLVVEVGYKYRFFGEDARIAARELQIVCIPGKFRYDEHPSEAHLDRFASASFPTHRLHVHVKRLVQAGHKVGVVRQLETAALKAVGDNRNAPFVRQLTNLYTKGTYIDDTEGLDGSESAPSKVVASSGHLLCMTETNAKGWGTDEKVRIGFVAVQPTTGDVIYDDFEDGFMRSELETRLLHISPCEFLIVGTVSKATEKLVSHLAASRTGRKAEQARIERVEKPKTMAAQSYSHISTFYADKVKGSEDESNKTALLDKVHQLSDLVTICLSAMIKHLTAYGLEHVFDLTKYFQPFSARSHMLLNGNTLTSLEIYENQTDYTTAGSLFWTLDKSQTRFGQRLLRKWVGRPLLDQTRLTERIEAVEELMQSEGSSSTDQLRRLLHQIKGDLEKSLIRIYYKKCTRPELVAVLQTLQMIANEYARVTSPAESGFKSPLLSQSIASLPCILDDVVSFLDKINLGAAKEDDKYNFFRQEHETETICDHKVGIVSIEHDMEEQKKSIADRLKKKKVDFVTCAGIEFLIEVDNNMLKNVPASWAKISGTKKLSRFHTPEIVKLIRERDQHKEALANACDEAFSDLLTEIGTKYQSFRDCIHSLATLDCLLSLAEVSSLPGYSKPEFTTGETAIEVTGGRHPMVEQLLLDTYVPNDISLSASTTRALLVTGPNMGGKSSYVRSVALISIMAQIGCFVPATSARLSLLDAIFTRMGAFDNVMKGESTFMVELNETSDILKQATPRSLVILDELGRGTSTHDGVAIAQAVLDYMLRECKSLTLFITHYQALARMAEQWPDGELRNVHMKFTEAEGERGEKEVTFLYEVGEGTAHRSYGLNVARLAGLPGGIIEVAKVKSRELEVEEMRRRLTWLGKAIGKLCEGEAEIDEVVGALEQLG</sequence>
<accession>A0A8K0KTD0</accession>
<protein>
    <recommendedName>
        <fullName evidence="10">DNA mismatch repair protein</fullName>
    </recommendedName>
</protein>
<evidence type="ECO:0000256" key="6">
    <source>
        <dbReference type="ARBA" id="ARBA00023125"/>
    </source>
</evidence>
<organism evidence="14 15">
    <name type="scientific">Elsinoe batatas</name>
    <dbReference type="NCBI Taxonomy" id="2601811"/>
    <lineage>
        <taxon>Eukaryota</taxon>
        <taxon>Fungi</taxon>
        <taxon>Dikarya</taxon>
        <taxon>Ascomycota</taxon>
        <taxon>Pezizomycotina</taxon>
        <taxon>Dothideomycetes</taxon>
        <taxon>Dothideomycetidae</taxon>
        <taxon>Myriangiales</taxon>
        <taxon>Elsinoaceae</taxon>
        <taxon>Elsinoe</taxon>
    </lineage>
</organism>
<dbReference type="Pfam" id="PF00488">
    <property type="entry name" value="MutS_V"/>
    <property type="match status" value="1"/>
</dbReference>
<keyword evidence="6 10" id="KW-0238">DNA-binding</keyword>
<dbReference type="GO" id="GO:0005634">
    <property type="term" value="C:nucleus"/>
    <property type="evidence" value="ECO:0007669"/>
    <property type="project" value="UniProtKB-SubCell"/>
</dbReference>
<dbReference type="Proteomes" id="UP000809789">
    <property type="component" value="Unassembled WGS sequence"/>
</dbReference>
<proteinExistence type="inferred from homology"/>
<keyword evidence="7 10" id="KW-0234">DNA repair</keyword>
<dbReference type="InterPro" id="IPR036187">
    <property type="entry name" value="DNA_mismatch_repair_MutS_sf"/>
</dbReference>
<dbReference type="GO" id="GO:0006312">
    <property type="term" value="P:mitotic recombination"/>
    <property type="evidence" value="ECO:0007669"/>
    <property type="project" value="TreeGrafter"/>
</dbReference>
<dbReference type="Pfam" id="PF01624">
    <property type="entry name" value="MutS_I"/>
    <property type="match status" value="1"/>
</dbReference>
<dbReference type="SMART" id="SM00533">
    <property type="entry name" value="MUTSd"/>
    <property type="match status" value="1"/>
</dbReference>